<comment type="caution">
    <text evidence="1">The sequence shown here is derived from an EMBL/GenBank/DDBJ whole genome shotgun (WGS) entry which is preliminary data.</text>
</comment>
<evidence type="ECO:0000313" key="1">
    <source>
        <dbReference type="EMBL" id="KPQ37404.1"/>
    </source>
</evidence>
<accession>A0A0P8C6J4</accession>
<sequence length="88" mass="9997">MSTLTMQPQKTDRLAFGDDSVLLNPELIKAARHIYRTFYEVHPDVMQRPIGVAIGRHNHRGKLVFGDKPVLLPQECFVPFSQIEPGLI</sequence>
<proteinExistence type="predicted"/>
<dbReference type="AlphaFoldDB" id="A0A0P8C6J4"/>
<gene>
    <name evidence="1" type="ORF">HLUCCA11_02895</name>
</gene>
<organism evidence="1 2">
    <name type="scientific">Phormidesmis priestleyi Ana</name>
    <dbReference type="NCBI Taxonomy" id="1666911"/>
    <lineage>
        <taxon>Bacteria</taxon>
        <taxon>Bacillati</taxon>
        <taxon>Cyanobacteriota</taxon>
        <taxon>Cyanophyceae</taxon>
        <taxon>Leptolyngbyales</taxon>
        <taxon>Leptolyngbyaceae</taxon>
        <taxon>Phormidesmis</taxon>
    </lineage>
</organism>
<dbReference type="Proteomes" id="UP000050465">
    <property type="component" value="Unassembled WGS sequence"/>
</dbReference>
<reference evidence="1 2" key="1">
    <citation type="submission" date="2015-09" db="EMBL/GenBank/DDBJ databases">
        <title>Identification and resolution of microdiversity through metagenomic sequencing of parallel consortia.</title>
        <authorList>
            <person name="Nelson W.C."/>
            <person name="Romine M.F."/>
            <person name="Lindemann S.R."/>
        </authorList>
    </citation>
    <scope>NUCLEOTIDE SEQUENCE [LARGE SCALE GENOMIC DNA]</scope>
    <source>
        <strain evidence="1">Ana</strain>
    </source>
</reference>
<dbReference type="PATRIC" id="fig|1666911.3.peg.1823"/>
<evidence type="ECO:0000313" key="2">
    <source>
        <dbReference type="Proteomes" id="UP000050465"/>
    </source>
</evidence>
<dbReference type="EMBL" id="LJZR01000002">
    <property type="protein sequence ID" value="KPQ37404.1"/>
    <property type="molecule type" value="Genomic_DNA"/>
</dbReference>
<dbReference type="STRING" id="1666911.HLUCCA11_02895"/>
<name>A0A0P8C6J4_9CYAN</name>
<protein>
    <submittedName>
        <fullName evidence="1">Uncharacterized protein</fullName>
    </submittedName>
</protein>